<dbReference type="SUPFAM" id="SSF52540">
    <property type="entry name" value="P-loop containing nucleoside triphosphate hydrolases"/>
    <property type="match status" value="1"/>
</dbReference>
<dbReference type="GO" id="GO:0005524">
    <property type="term" value="F:ATP binding"/>
    <property type="evidence" value="ECO:0007669"/>
    <property type="project" value="UniProtKB-KW"/>
</dbReference>
<keyword evidence="1" id="KW-0547">Nucleotide-binding</keyword>
<feature type="region of interest" description="Disordered" evidence="8">
    <location>
        <begin position="191"/>
        <end position="224"/>
    </location>
</feature>
<keyword evidence="7" id="KW-0597">Phosphoprotein</keyword>
<dbReference type="InterPro" id="IPR002197">
    <property type="entry name" value="HTH_Fis"/>
</dbReference>
<dbReference type="Pfam" id="PF00072">
    <property type="entry name" value="Response_reg"/>
    <property type="match status" value="1"/>
</dbReference>
<feature type="domain" description="Sigma-54 factor interaction" evidence="9">
    <location>
        <begin position="147"/>
        <end position="404"/>
    </location>
</feature>
<evidence type="ECO:0000313" key="11">
    <source>
        <dbReference type="EMBL" id="MBB6429947.1"/>
    </source>
</evidence>
<dbReference type="Gene3D" id="3.40.50.300">
    <property type="entry name" value="P-loop containing nucleotide triphosphate hydrolases"/>
    <property type="match status" value="1"/>
</dbReference>
<keyword evidence="6" id="KW-0804">Transcription</keyword>
<dbReference type="InterPro" id="IPR011006">
    <property type="entry name" value="CheY-like_superfamily"/>
</dbReference>
<dbReference type="Pfam" id="PF00158">
    <property type="entry name" value="Sigma54_activat"/>
    <property type="match status" value="2"/>
</dbReference>
<sequence length="504" mass="55252">MPGKTRILIVDDDPIVADSLADVLRDEGHDTATAHDGREALALIDEVQDKFNLLITDLNLPRCDGLELLKELHDRESDIVPIVITGFGKIETAVNAVKLGAADYLTKPVVDEELRLAVSKAANRQALLAENQSLKDQLSERYGMANLIGSDYRMQKVYDLVEAVADSKTTVLISGESGTGKSMVGRAIHAMSARGADRRSANPAPRAKHKRQVERRDPQRRGYPGGPFVTFACGSIPETLLESELFGHTKGAFTGADTDKPGKILAADGGTLFIDEINSATPALQLKLLRVLQEKAFEPVGSTQTMHVDVRFIIATNQDLKQLVAEGKFREDLYYRINVVNLQMPALRERPGDIPLLAEHFLEKYTREAGKSRTFSQEVIEALQAYDWPGNVRELENAVERAVVLSKGPQIAVADLPEQVLDASGLAPMRGRGVDARGGGMIPALADGWTPTPLAEALQDPERQILLAALEANAWNRQETARQLEINRTTLYKKIKQYGLDEPG</sequence>
<dbReference type="InterPro" id="IPR009057">
    <property type="entry name" value="Homeodomain-like_sf"/>
</dbReference>
<evidence type="ECO:0000256" key="4">
    <source>
        <dbReference type="ARBA" id="ARBA00023125"/>
    </source>
</evidence>
<gene>
    <name evidence="11" type="ORF">HNQ40_001753</name>
</gene>
<dbReference type="InterPro" id="IPR001789">
    <property type="entry name" value="Sig_transdc_resp-reg_receiver"/>
</dbReference>
<name>A0A7X0LKI4_9BACT</name>
<dbReference type="Proteomes" id="UP000541810">
    <property type="component" value="Unassembled WGS sequence"/>
</dbReference>
<evidence type="ECO:0000256" key="7">
    <source>
        <dbReference type="PROSITE-ProRule" id="PRU00169"/>
    </source>
</evidence>
<dbReference type="InterPro" id="IPR003593">
    <property type="entry name" value="AAA+_ATPase"/>
</dbReference>
<proteinExistence type="predicted"/>
<comment type="caution">
    <text evidence="11">The sequence shown here is derived from an EMBL/GenBank/DDBJ whole genome shotgun (WGS) entry which is preliminary data.</text>
</comment>
<dbReference type="PANTHER" id="PTHR32071:SF122">
    <property type="entry name" value="SIGMA FACTOR"/>
    <property type="match status" value="1"/>
</dbReference>
<dbReference type="InterPro" id="IPR025944">
    <property type="entry name" value="Sigma_54_int_dom_CS"/>
</dbReference>
<dbReference type="EMBL" id="JACHGY010000001">
    <property type="protein sequence ID" value="MBB6429947.1"/>
    <property type="molecule type" value="Genomic_DNA"/>
</dbReference>
<dbReference type="PROSITE" id="PS50110">
    <property type="entry name" value="RESPONSE_REGULATORY"/>
    <property type="match status" value="1"/>
</dbReference>
<dbReference type="Pfam" id="PF02954">
    <property type="entry name" value="HTH_8"/>
    <property type="match status" value="1"/>
</dbReference>
<dbReference type="SMART" id="SM00448">
    <property type="entry name" value="REC"/>
    <property type="match status" value="1"/>
</dbReference>
<dbReference type="SMART" id="SM00382">
    <property type="entry name" value="AAA"/>
    <property type="match status" value="1"/>
</dbReference>
<dbReference type="InterPro" id="IPR002078">
    <property type="entry name" value="Sigma_54_int"/>
</dbReference>
<evidence type="ECO:0000259" key="9">
    <source>
        <dbReference type="PROSITE" id="PS50045"/>
    </source>
</evidence>
<evidence type="ECO:0000256" key="3">
    <source>
        <dbReference type="ARBA" id="ARBA00023015"/>
    </source>
</evidence>
<evidence type="ECO:0000256" key="8">
    <source>
        <dbReference type="SAM" id="MobiDB-lite"/>
    </source>
</evidence>
<dbReference type="Gene3D" id="3.40.50.2300">
    <property type="match status" value="1"/>
</dbReference>
<evidence type="ECO:0000256" key="1">
    <source>
        <dbReference type="ARBA" id="ARBA00022741"/>
    </source>
</evidence>
<keyword evidence="4 11" id="KW-0238">DNA-binding</keyword>
<keyword evidence="3" id="KW-0805">Transcription regulation</keyword>
<dbReference type="PROSITE" id="PS00688">
    <property type="entry name" value="SIGMA54_INTERACT_3"/>
    <property type="match status" value="1"/>
</dbReference>
<dbReference type="FunFam" id="1.10.8.60:FF:000014">
    <property type="entry name" value="DNA-binding transcriptional regulator NtrC"/>
    <property type="match status" value="1"/>
</dbReference>
<keyword evidence="5" id="KW-0010">Activator</keyword>
<organism evidence="11 12">
    <name type="scientific">Algisphaera agarilytica</name>
    <dbReference type="NCBI Taxonomy" id="1385975"/>
    <lineage>
        <taxon>Bacteria</taxon>
        <taxon>Pseudomonadati</taxon>
        <taxon>Planctomycetota</taxon>
        <taxon>Phycisphaerae</taxon>
        <taxon>Phycisphaerales</taxon>
        <taxon>Phycisphaeraceae</taxon>
        <taxon>Algisphaera</taxon>
    </lineage>
</organism>
<evidence type="ECO:0000256" key="6">
    <source>
        <dbReference type="ARBA" id="ARBA00023163"/>
    </source>
</evidence>
<dbReference type="SUPFAM" id="SSF46689">
    <property type="entry name" value="Homeodomain-like"/>
    <property type="match status" value="1"/>
</dbReference>
<feature type="modified residue" description="4-aspartylphosphate" evidence="7">
    <location>
        <position position="57"/>
    </location>
</feature>
<keyword evidence="2" id="KW-0067">ATP-binding</keyword>
<dbReference type="GO" id="GO:0000160">
    <property type="term" value="P:phosphorelay signal transduction system"/>
    <property type="evidence" value="ECO:0007669"/>
    <property type="project" value="InterPro"/>
</dbReference>
<dbReference type="GO" id="GO:0006355">
    <property type="term" value="P:regulation of DNA-templated transcription"/>
    <property type="evidence" value="ECO:0007669"/>
    <property type="project" value="InterPro"/>
</dbReference>
<dbReference type="CDD" id="cd00009">
    <property type="entry name" value="AAA"/>
    <property type="match status" value="1"/>
</dbReference>
<dbReference type="GO" id="GO:0043565">
    <property type="term" value="F:sequence-specific DNA binding"/>
    <property type="evidence" value="ECO:0007669"/>
    <property type="project" value="InterPro"/>
</dbReference>
<accession>A0A7X0LKI4</accession>
<dbReference type="PRINTS" id="PR01590">
    <property type="entry name" value="HTHFIS"/>
</dbReference>
<reference evidence="11 12" key="1">
    <citation type="submission" date="2020-08" db="EMBL/GenBank/DDBJ databases">
        <title>Genomic Encyclopedia of Type Strains, Phase IV (KMG-IV): sequencing the most valuable type-strain genomes for metagenomic binning, comparative biology and taxonomic classification.</title>
        <authorList>
            <person name="Goeker M."/>
        </authorList>
    </citation>
    <scope>NUCLEOTIDE SEQUENCE [LARGE SCALE GENOMIC DNA]</scope>
    <source>
        <strain evidence="11 12">DSM 103725</strain>
    </source>
</reference>
<dbReference type="PROSITE" id="PS00676">
    <property type="entry name" value="SIGMA54_INTERACT_2"/>
    <property type="match status" value="1"/>
</dbReference>
<dbReference type="PROSITE" id="PS50045">
    <property type="entry name" value="SIGMA54_INTERACT_4"/>
    <property type="match status" value="1"/>
</dbReference>
<dbReference type="Gene3D" id="1.10.8.60">
    <property type="match status" value="1"/>
</dbReference>
<feature type="domain" description="Response regulatory" evidence="10">
    <location>
        <begin position="6"/>
        <end position="122"/>
    </location>
</feature>
<dbReference type="RefSeq" id="WP_184677498.1">
    <property type="nucleotide sequence ID" value="NZ_JACHGY010000001.1"/>
</dbReference>
<dbReference type="PROSITE" id="PS00675">
    <property type="entry name" value="SIGMA54_INTERACT_1"/>
    <property type="match status" value="1"/>
</dbReference>
<protein>
    <submittedName>
        <fullName evidence="11">DNA-binding NtrC family response regulator</fullName>
    </submittedName>
</protein>
<dbReference type="InterPro" id="IPR025662">
    <property type="entry name" value="Sigma_54_int_dom_ATP-bd_1"/>
</dbReference>
<keyword evidence="12" id="KW-1185">Reference proteome</keyword>
<evidence type="ECO:0000256" key="2">
    <source>
        <dbReference type="ARBA" id="ARBA00022840"/>
    </source>
</evidence>
<evidence type="ECO:0000256" key="5">
    <source>
        <dbReference type="ARBA" id="ARBA00023159"/>
    </source>
</evidence>
<dbReference type="AlphaFoldDB" id="A0A7X0LKI4"/>
<dbReference type="InterPro" id="IPR025943">
    <property type="entry name" value="Sigma_54_int_dom_ATP-bd_2"/>
</dbReference>
<dbReference type="SUPFAM" id="SSF52172">
    <property type="entry name" value="CheY-like"/>
    <property type="match status" value="1"/>
</dbReference>
<dbReference type="Gene3D" id="1.10.10.60">
    <property type="entry name" value="Homeodomain-like"/>
    <property type="match status" value="1"/>
</dbReference>
<dbReference type="Pfam" id="PF25601">
    <property type="entry name" value="AAA_lid_14"/>
    <property type="match status" value="1"/>
</dbReference>
<dbReference type="InterPro" id="IPR058031">
    <property type="entry name" value="AAA_lid_NorR"/>
</dbReference>
<evidence type="ECO:0000259" key="10">
    <source>
        <dbReference type="PROSITE" id="PS50110"/>
    </source>
</evidence>
<dbReference type="InterPro" id="IPR027417">
    <property type="entry name" value="P-loop_NTPase"/>
</dbReference>
<evidence type="ECO:0000313" key="12">
    <source>
        <dbReference type="Proteomes" id="UP000541810"/>
    </source>
</evidence>
<dbReference type="PANTHER" id="PTHR32071">
    <property type="entry name" value="TRANSCRIPTIONAL REGULATORY PROTEIN"/>
    <property type="match status" value="1"/>
</dbReference>